<dbReference type="InterPro" id="IPR011989">
    <property type="entry name" value="ARM-like"/>
</dbReference>
<dbReference type="PANTHER" id="PTHR12697">
    <property type="entry name" value="PBS LYASE HEAT-LIKE PROTEIN"/>
    <property type="match status" value="1"/>
</dbReference>
<dbReference type="PROSITE" id="PS50077">
    <property type="entry name" value="HEAT_REPEAT"/>
    <property type="match status" value="1"/>
</dbReference>
<evidence type="ECO:0008006" key="4">
    <source>
        <dbReference type="Google" id="ProtNLM"/>
    </source>
</evidence>
<evidence type="ECO:0000256" key="1">
    <source>
        <dbReference type="ARBA" id="ARBA00045876"/>
    </source>
</evidence>
<dbReference type="InterPro" id="IPR021133">
    <property type="entry name" value="HEAT_type_2"/>
</dbReference>
<accession>A0A402ATP7</accession>
<gene>
    <name evidence="2" type="ORF">KDK_62780</name>
</gene>
<dbReference type="AlphaFoldDB" id="A0A402ATP7"/>
<dbReference type="GO" id="GO:0016491">
    <property type="term" value="F:oxidoreductase activity"/>
    <property type="evidence" value="ECO:0007669"/>
    <property type="project" value="TreeGrafter"/>
</dbReference>
<dbReference type="SMART" id="SM00567">
    <property type="entry name" value="EZ_HEAT"/>
    <property type="match status" value="6"/>
</dbReference>
<dbReference type="Pfam" id="PF13646">
    <property type="entry name" value="HEAT_2"/>
    <property type="match status" value="1"/>
</dbReference>
<comment type="function">
    <text evidence="1">Catalyzes the hydroxylation of the N(6)-(4-aminobutyl)-L-lysine intermediate produced by deoxyhypusine synthase/DHPS on a critical lysine of the eukaryotic translation initiation factor 5A/eIF-5A. This is the second step of the post-translational modification of that lysine into an unusual amino acid residue named hypusine. Hypusination is unique to mature eIF-5A factor and is essential for its function.</text>
</comment>
<dbReference type="SUPFAM" id="SSF48371">
    <property type="entry name" value="ARM repeat"/>
    <property type="match status" value="1"/>
</dbReference>
<name>A0A402ATP7_9CHLR</name>
<reference evidence="3" key="1">
    <citation type="submission" date="2018-12" db="EMBL/GenBank/DDBJ databases">
        <title>Tengunoibacter tsumagoiensis gen. nov., sp. nov., Dictyobacter kobayashii sp. nov., D. alpinus sp. nov., and D. joshuensis sp. nov. and description of Dictyobacteraceae fam. nov. within the order Ktedonobacterales isolated from Tengu-no-mugimeshi.</title>
        <authorList>
            <person name="Wang C.M."/>
            <person name="Zheng Y."/>
            <person name="Sakai Y."/>
            <person name="Toyoda A."/>
            <person name="Minakuchi Y."/>
            <person name="Abe K."/>
            <person name="Yokota A."/>
            <person name="Yabe S."/>
        </authorList>
    </citation>
    <scope>NUCLEOTIDE SEQUENCE [LARGE SCALE GENOMIC DNA]</scope>
    <source>
        <strain evidence="3">Uno11</strain>
    </source>
</reference>
<dbReference type="InterPro" id="IPR004155">
    <property type="entry name" value="PBS_lyase_HEAT"/>
</dbReference>
<evidence type="ECO:0000313" key="3">
    <source>
        <dbReference type="Proteomes" id="UP000287188"/>
    </source>
</evidence>
<keyword evidence="3" id="KW-1185">Reference proteome</keyword>
<organism evidence="2 3">
    <name type="scientific">Dictyobacter kobayashii</name>
    <dbReference type="NCBI Taxonomy" id="2014872"/>
    <lineage>
        <taxon>Bacteria</taxon>
        <taxon>Bacillati</taxon>
        <taxon>Chloroflexota</taxon>
        <taxon>Ktedonobacteria</taxon>
        <taxon>Ktedonobacterales</taxon>
        <taxon>Dictyobacteraceae</taxon>
        <taxon>Dictyobacter</taxon>
    </lineage>
</organism>
<proteinExistence type="predicted"/>
<protein>
    <recommendedName>
        <fullName evidence="4">HEAT repeat domain-containing protein</fullName>
    </recommendedName>
</protein>
<dbReference type="InterPro" id="IPR016024">
    <property type="entry name" value="ARM-type_fold"/>
</dbReference>
<dbReference type="Proteomes" id="UP000287188">
    <property type="component" value="Unassembled WGS sequence"/>
</dbReference>
<comment type="caution">
    <text evidence="2">The sequence shown here is derived from an EMBL/GenBank/DDBJ whole genome shotgun (WGS) entry which is preliminary data.</text>
</comment>
<dbReference type="PANTHER" id="PTHR12697:SF5">
    <property type="entry name" value="DEOXYHYPUSINE HYDROXYLASE"/>
    <property type="match status" value="1"/>
</dbReference>
<dbReference type="EMBL" id="BIFS01000002">
    <property type="protein sequence ID" value="GCE22478.1"/>
    <property type="molecule type" value="Genomic_DNA"/>
</dbReference>
<dbReference type="Gene3D" id="1.25.10.10">
    <property type="entry name" value="Leucine-rich Repeat Variant"/>
    <property type="match status" value="3"/>
</dbReference>
<sequence length="443" mass="49440">MHQPLLQWEPSANALPTEQLYSLAANEQETLSVRNNALRALTRLGVKMPVDFLFDLLQQGDTELYMITENALAAQGENIPLTYILSWLEDANPLNGSVLRYYAITLAGYMGENAPVKLLLTLFDHPVDLKRDRREAAQALAKLGAYAPLDEMLARLHNADGDICPAMFHALSNMPLYAPVNIFVQALEDDDSEIKSIADDALSELVRKAPARLIEFARDDTRPIVRNQVLEALEKLGENASLDIALASLEDPATRFEAMHTLSELKVDISTLIPLETFLHYTSEDRIFNDVELTLLAQYGSQISLDLLLKNIGNTTAAKILYQTYPEVFRDRIAPHAEAILRGAPVSGIFTMFMRQRVAATIGQIGRATPEVLNLLIDLLDDPYWETRMEAARSLGAIHRNIPDRAIRRLLELRHDPQSNQVSQAADAALAQILSYENGMEDE</sequence>
<evidence type="ECO:0000313" key="2">
    <source>
        <dbReference type="EMBL" id="GCE22478.1"/>
    </source>
</evidence>